<keyword evidence="8" id="KW-0963">Cytoplasm</keyword>
<dbReference type="PRINTS" id="PR01045">
    <property type="entry name" value="TRNASYNTHGB"/>
</dbReference>
<evidence type="ECO:0000256" key="6">
    <source>
        <dbReference type="ARBA" id="ARBA00023146"/>
    </source>
</evidence>
<keyword evidence="4 8" id="KW-0067">ATP-binding</keyword>
<dbReference type="PANTHER" id="PTHR30075:SF2">
    <property type="entry name" value="GLYCINE--TRNA LIGASE, CHLOROPLASTIC_MITOCHONDRIAL 2"/>
    <property type="match status" value="1"/>
</dbReference>
<keyword evidence="6 8" id="KW-0030">Aminoacyl-tRNA synthetase</keyword>
<reference evidence="9 10" key="1">
    <citation type="submission" date="2014-12" db="EMBL/GenBank/DDBJ databases">
        <title>Comparative genomics of the lactic acid bacteria isolated from the honey bee gut.</title>
        <authorList>
            <person name="Ellegaard K.M."/>
            <person name="Tamarit D."/>
            <person name="Javelind E."/>
            <person name="Olofsson T."/>
            <person name="Andersson S.G."/>
            <person name="Vasquez A."/>
        </authorList>
    </citation>
    <scope>NUCLEOTIDE SEQUENCE [LARGE SCALE GENOMIC DNA]</scope>
    <source>
        <strain evidence="9 10">Hon2</strain>
    </source>
</reference>
<dbReference type="PROSITE" id="PS50861">
    <property type="entry name" value="AA_TRNA_LIGASE_II_GLYAB"/>
    <property type="match status" value="1"/>
</dbReference>
<keyword evidence="10" id="KW-1185">Reference proteome</keyword>
<dbReference type="GO" id="GO:0005829">
    <property type="term" value="C:cytosol"/>
    <property type="evidence" value="ECO:0007669"/>
    <property type="project" value="TreeGrafter"/>
</dbReference>
<evidence type="ECO:0000256" key="3">
    <source>
        <dbReference type="ARBA" id="ARBA00022741"/>
    </source>
</evidence>
<evidence type="ECO:0000256" key="2">
    <source>
        <dbReference type="ARBA" id="ARBA00022598"/>
    </source>
</evidence>
<dbReference type="PATRIC" id="fig|1218508.4.peg.748"/>
<dbReference type="Proteomes" id="UP000033695">
    <property type="component" value="Unassembled WGS sequence"/>
</dbReference>
<dbReference type="InterPro" id="IPR006194">
    <property type="entry name" value="Gly-tRNA-synth_heterodimer"/>
</dbReference>
<dbReference type="EMBL" id="JXBZ01000007">
    <property type="protein sequence ID" value="KJY48910.1"/>
    <property type="molecule type" value="Genomic_DNA"/>
</dbReference>
<dbReference type="OrthoDB" id="9775440at2"/>
<dbReference type="GO" id="GO:0006426">
    <property type="term" value="P:glycyl-tRNA aminoacylation"/>
    <property type="evidence" value="ECO:0007669"/>
    <property type="project" value="UniProtKB-UniRule"/>
</dbReference>
<name>A0A0F4KR76_9LACO</name>
<comment type="caution">
    <text evidence="9">The sequence shown here is derived from an EMBL/GenBank/DDBJ whole genome shotgun (WGS) entry which is preliminary data.</text>
</comment>
<organism evidence="9 10">
    <name type="scientific">Bombilactobacillus mellis</name>
    <dbReference type="NCBI Taxonomy" id="1218508"/>
    <lineage>
        <taxon>Bacteria</taxon>
        <taxon>Bacillati</taxon>
        <taxon>Bacillota</taxon>
        <taxon>Bacilli</taxon>
        <taxon>Lactobacillales</taxon>
        <taxon>Lactobacillaceae</taxon>
        <taxon>Bombilactobacillus</taxon>
    </lineage>
</organism>
<dbReference type="InterPro" id="IPR016024">
    <property type="entry name" value="ARM-type_fold"/>
</dbReference>
<dbReference type="EC" id="6.1.1.14" evidence="8"/>
<dbReference type="AlphaFoldDB" id="A0A0F4KR76"/>
<keyword evidence="2 8" id="KW-0436">Ligase</keyword>
<evidence type="ECO:0000256" key="4">
    <source>
        <dbReference type="ARBA" id="ARBA00022840"/>
    </source>
</evidence>
<comment type="similarity">
    <text evidence="1 8">Belongs to the class-II aminoacyl-tRNA synthetase family.</text>
</comment>
<dbReference type="Pfam" id="PF02092">
    <property type="entry name" value="tRNA_synt_2f"/>
    <property type="match status" value="1"/>
</dbReference>
<evidence type="ECO:0000256" key="5">
    <source>
        <dbReference type="ARBA" id="ARBA00022917"/>
    </source>
</evidence>
<dbReference type="SUPFAM" id="SSF109604">
    <property type="entry name" value="HD-domain/PDEase-like"/>
    <property type="match status" value="1"/>
</dbReference>
<dbReference type="RefSeq" id="WP_045922579.1">
    <property type="nucleotide sequence ID" value="NZ_JBHTHW010000003.1"/>
</dbReference>
<dbReference type="STRING" id="1218508.JG29_07300"/>
<dbReference type="SUPFAM" id="SSF48371">
    <property type="entry name" value="ARM repeat"/>
    <property type="match status" value="1"/>
</dbReference>
<evidence type="ECO:0000256" key="1">
    <source>
        <dbReference type="ARBA" id="ARBA00008226"/>
    </source>
</evidence>
<sequence length="693" mass="78709">MGKTFLLEIGLEEMPAHVVSSASLQLKQRVSDYLTAQKLEFQDIQAYSTPRRLAVLVHELADQQPDENIAVKGPAKKIALDKEGHWSKAAQGFVRGQKMTTDDIYFQDVKGTEYVYVQKHIAGQSAVQVLQGLIEPIKAMTFPTRMRWNKFDFAYIRPIHWLVAMLDQQVIDLKLLNITANNQTRGHRFLGSTITLATAQDYQKALADDYVIVDAQERKNLIRQQIAALAAENNWQVDVDEDLLEEVNNLVEYPTAFAGKFSEKYLEMPEEVLITSMKDNQRYFYVRKKDGSLAPNFIAVRNGNQEYLENVIAGNEKVLVARLDDAAFFFAEDQKHDLNYYVRQLQHVTFHDKIGSMSEKMARTKVIADLLAQKLQLSSSDTAAVLRAAEIYKFDLVTDMVGEFAELQGVMGEKYALLMGEKPAVAQAIREHYLPNSAEGQLPQSLVGSVLAVADKLESIMSFFAVDLIPNGSNDPYGLRRQALGIIRILEQRNWQLNLHQLQNEIVAAYQKQFSTLKFDYFKHQAEVDEFLIDRIRQLFSQDQVAHDLIDTVVALPSLDPTAMQQLVQVISHHQTDPDFKGAIEALTRVLRITQKAPLTDSTDLAVDPQLFQTDSEKQLYQAVQACQADFKDSDFEQKYQALAHLEPVITDYFTVNMVMDPNPEIRNNRLHQLQQLATLIKQLGDLNQLIVK</sequence>
<keyword evidence="5 8" id="KW-0648">Protein biosynthesis</keyword>
<dbReference type="NCBIfam" id="TIGR00211">
    <property type="entry name" value="glyS"/>
    <property type="match status" value="1"/>
</dbReference>
<comment type="subcellular location">
    <subcellularLocation>
        <location evidence="8">Cytoplasm</location>
    </subcellularLocation>
</comment>
<dbReference type="HOGENOM" id="CLU_007220_2_2_9"/>
<protein>
    <recommendedName>
        <fullName evidence="8">Glycine--tRNA ligase beta subunit</fullName>
        <ecNumber evidence="8">6.1.1.14</ecNumber>
    </recommendedName>
    <alternativeName>
        <fullName evidence="8">Glycyl-tRNA synthetase beta subunit</fullName>
        <shortName evidence="8">GlyRS</shortName>
    </alternativeName>
</protein>
<comment type="subunit">
    <text evidence="8">Tetramer of two alpha and two beta subunits.</text>
</comment>
<dbReference type="PANTHER" id="PTHR30075">
    <property type="entry name" value="GLYCYL-TRNA SYNTHETASE"/>
    <property type="match status" value="1"/>
</dbReference>
<evidence type="ECO:0000256" key="7">
    <source>
        <dbReference type="ARBA" id="ARBA00047937"/>
    </source>
</evidence>
<dbReference type="InterPro" id="IPR015944">
    <property type="entry name" value="Gly-tRNA-synth_bsu"/>
</dbReference>
<evidence type="ECO:0000313" key="10">
    <source>
        <dbReference type="Proteomes" id="UP000033695"/>
    </source>
</evidence>
<keyword evidence="3 8" id="KW-0547">Nucleotide-binding</keyword>
<proteinExistence type="inferred from homology"/>
<dbReference type="GO" id="GO:0004820">
    <property type="term" value="F:glycine-tRNA ligase activity"/>
    <property type="evidence" value="ECO:0007669"/>
    <property type="project" value="UniProtKB-UniRule"/>
</dbReference>
<evidence type="ECO:0000313" key="9">
    <source>
        <dbReference type="EMBL" id="KJY48910.1"/>
    </source>
</evidence>
<gene>
    <name evidence="8 9" type="primary">glyS</name>
    <name evidence="9" type="ORF">JG29_07300</name>
</gene>
<evidence type="ECO:0000256" key="8">
    <source>
        <dbReference type="HAMAP-Rule" id="MF_00255"/>
    </source>
</evidence>
<dbReference type="GO" id="GO:0005524">
    <property type="term" value="F:ATP binding"/>
    <property type="evidence" value="ECO:0007669"/>
    <property type="project" value="UniProtKB-UniRule"/>
</dbReference>
<accession>A0A0F4KR76</accession>
<dbReference type="HAMAP" id="MF_00255">
    <property type="entry name" value="Gly_tRNA_synth_beta"/>
    <property type="match status" value="1"/>
</dbReference>
<comment type="catalytic activity">
    <reaction evidence="7 8">
        <text>tRNA(Gly) + glycine + ATP = glycyl-tRNA(Gly) + AMP + diphosphate</text>
        <dbReference type="Rhea" id="RHEA:16013"/>
        <dbReference type="Rhea" id="RHEA-COMP:9664"/>
        <dbReference type="Rhea" id="RHEA-COMP:9683"/>
        <dbReference type="ChEBI" id="CHEBI:30616"/>
        <dbReference type="ChEBI" id="CHEBI:33019"/>
        <dbReference type="ChEBI" id="CHEBI:57305"/>
        <dbReference type="ChEBI" id="CHEBI:78442"/>
        <dbReference type="ChEBI" id="CHEBI:78522"/>
        <dbReference type="ChEBI" id="CHEBI:456215"/>
        <dbReference type="EC" id="6.1.1.14"/>
    </reaction>
</comment>